<organism evidence="6 7">
    <name type="scientific">Listeria welshimeri</name>
    <dbReference type="NCBI Taxonomy" id="1643"/>
    <lineage>
        <taxon>Bacteria</taxon>
        <taxon>Bacillati</taxon>
        <taxon>Bacillota</taxon>
        <taxon>Bacilli</taxon>
        <taxon>Bacillales</taxon>
        <taxon>Listeriaceae</taxon>
        <taxon>Listeria</taxon>
    </lineage>
</organism>
<feature type="region of interest" description="Disordered" evidence="5">
    <location>
        <begin position="113"/>
        <end position="133"/>
    </location>
</feature>
<accession>A0ABX4ICV4</accession>
<dbReference type="Pfam" id="PF26323">
    <property type="entry name" value="EsxC"/>
    <property type="match status" value="1"/>
</dbReference>
<dbReference type="InterPro" id="IPR058928">
    <property type="entry name" value="EsxC"/>
</dbReference>
<evidence type="ECO:0000256" key="1">
    <source>
        <dbReference type="ARBA" id="ARBA00004613"/>
    </source>
</evidence>
<evidence type="ECO:0000256" key="3">
    <source>
        <dbReference type="ARBA" id="ARBA00023026"/>
    </source>
</evidence>
<comment type="subcellular location">
    <subcellularLocation>
        <location evidence="1">Secreted</location>
    </subcellularLocation>
</comment>
<dbReference type="RefSeq" id="WP_097350521.1">
    <property type="nucleotide sequence ID" value="NZ_JACTGZ010000003.1"/>
</dbReference>
<dbReference type="Proteomes" id="UP000219632">
    <property type="component" value="Unassembled WGS sequence"/>
</dbReference>
<evidence type="ECO:0000256" key="5">
    <source>
        <dbReference type="SAM" id="MobiDB-lite"/>
    </source>
</evidence>
<name>A0ABX4ICV4_LISWE</name>
<comment type="similarity">
    <text evidence="4">Belongs to the EsxC family.</text>
</comment>
<keyword evidence="3" id="KW-0843">Virulence</keyword>
<evidence type="ECO:0000313" key="6">
    <source>
        <dbReference type="EMBL" id="PDK41105.1"/>
    </source>
</evidence>
<proteinExistence type="inferred from homology"/>
<gene>
    <name evidence="6" type="ORF">AFZ32_09320</name>
</gene>
<comment type="caution">
    <text evidence="6">The sequence shown here is derived from an EMBL/GenBank/DDBJ whole genome shotgun (WGS) entry which is preliminary data.</text>
</comment>
<dbReference type="EMBL" id="NYPG01000004">
    <property type="protein sequence ID" value="PDK41105.1"/>
    <property type="molecule type" value="Genomic_DNA"/>
</dbReference>
<evidence type="ECO:0000256" key="4">
    <source>
        <dbReference type="ARBA" id="ARBA00093779"/>
    </source>
</evidence>
<keyword evidence="7" id="KW-1185">Reference proteome</keyword>
<evidence type="ECO:0000256" key="2">
    <source>
        <dbReference type="ARBA" id="ARBA00022525"/>
    </source>
</evidence>
<reference evidence="6 7" key="1">
    <citation type="submission" date="2017-09" db="EMBL/GenBank/DDBJ databases">
        <title>Draft Genomes of 144 Listeria Monocytogenes isolates from foods.</title>
        <authorList>
            <person name="Wu C.H."/>
            <person name="Ng J."/>
            <person name="Kiang D."/>
            <person name="Chen C.-Y."/>
            <person name="Frink S."/>
            <person name="Lafrades M."/>
            <person name="Morales C."/>
            <person name="Park P."/>
            <person name="Zwick M."/>
        </authorList>
    </citation>
    <scope>NUCLEOTIDE SEQUENCE [LARGE SCALE GENOMIC DNA]</scope>
    <source>
        <strain evidence="6 7">CDPHFDLB-F14M01633.75-2</strain>
    </source>
</reference>
<evidence type="ECO:0000313" key="7">
    <source>
        <dbReference type="Proteomes" id="UP000219632"/>
    </source>
</evidence>
<sequence length="133" mass="15562">MSITNFWKTPTEIKRDDYDKLHDYLKDALKKHDEKMSEVKSDLNAYKKGMPDMPTDSIPANPFVEKNEKVLEQLEKYINKEKEKRASLNSAINKAYEKYLEYKGLAIKEAAAEKAKEEKEKKELKEAMKSWGI</sequence>
<protein>
    <submittedName>
        <fullName evidence="6">Chorismate synthase</fullName>
    </submittedName>
</protein>
<keyword evidence="2" id="KW-0964">Secreted</keyword>